<dbReference type="eggNOG" id="COG1940">
    <property type="taxonomic scope" value="Bacteria"/>
</dbReference>
<dbReference type="Proteomes" id="UP000005824">
    <property type="component" value="Unassembled WGS sequence"/>
</dbReference>
<dbReference type="InParanoid" id="B4D7X0"/>
<dbReference type="RefSeq" id="WP_006982331.1">
    <property type="nucleotide sequence ID" value="NZ_ABVL01000019.1"/>
</dbReference>
<dbReference type="InterPro" id="IPR043129">
    <property type="entry name" value="ATPase_NBD"/>
</dbReference>
<comment type="caution">
    <text evidence="1">The sequence shown here is derived from an EMBL/GenBank/DDBJ whole genome shotgun (WGS) entry which is preliminary data.</text>
</comment>
<protein>
    <submittedName>
        <fullName evidence="1">Transcriptional regulator/sugar kinase-like protein</fullName>
    </submittedName>
</protein>
<keyword evidence="1" id="KW-0418">Kinase</keyword>
<name>B4D7X0_9BACT</name>
<sequence length="477" mass="52359">MMHTFMHIRPSVTPPLDPGFIPAELWNRAYLAQCEKDPASRALAIALERTDGTISRFDTRVLPHTGTNVALNQQYVERLVKFLLWARGGYRVMIGGDAAIGEMIREIYSAAGERKFDHEFMGARIYGRPMVVDVMEFDAVPVAHEASMPLGRHLEGCRIGFDLGGSDRKCAAVIDGRVVFSEEITWDPYFESDPQYHYDGINDTLRRAAAHLPRVDAIGGSAAGVYVNNEVRVASLFRGVKPVDFDRRIRRIFFELQKAWDGVPFEVVNDGEVTALAGSMSIGENAVLGVSMGTSVAGGYVNGDGSITPWLNELAFVPVDYRENAPVDEWSGDRGCAVQYFCQQGVARLAPLAGLKLPPGMKFAEQLVEVQRLMAAGDERARQIYETIGVCFGYTIAHYANFYDIRNLLILGRVTSGQGGTVIIEKAEEVLRVEFPELAGKIQLRTPNEQDKRHGQAVAAASLPALPVGAGNGNGHR</sequence>
<keyword evidence="1" id="KW-0808">Transferase</keyword>
<keyword evidence="2" id="KW-1185">Reference proteome</keyword>
<reference evidence="1 2" key="1">
    <citation type="journal article" date="2011" name="J. Bacteriol.">
        <title>Genome sequence of Chthoniobacter flavus Ellin428, an aerobic heterotrophic soil bacterium.</title>
        <authorList>
            <person name="Kant R."/>
            <person name="van Passel M.W."/>
            <person name="Palva A."/>
            <person name="Lucas S."/>
            <person name="Lapidus A."/>
            <person name="Glavina Del Rio T."/>
            <person name="Dalin E."/>
            <person name="Tice H."/>
            <person name="Bruce D."/>
            <person name="Goodwin L."/>
            <person name="Pitluck S."/>
            <person name="Larimer F.W."/>
            <person name="Land M.L."/>
            <person name="Hauser L."/>
            <person name="Sangwan P."/>
            <person name="de Vos W.M."/>
            <person name="Janssen P.H."/>
            <person name="Smidt H."/>
        </authorList>
    </citation>
    <scope>NUCLEOTIDE SEQUENCE [LARGE SCALE GENOMIC DNA]</scope>
    <source>
        <strain evidence="1 2">Ellin428</strain>
    </source>
</reference>
<accession>B4D7X0</accession>
<evidence type="ECO:0000313" key="1">
    <source>
        <dbReference type="EMBL" id="EDY17493.1"/>
    </source>
</evidence>
<dbReference type="STRING" id="497964.CfE428DRAFT_5010"/>
<dbReference type="SUPFAM" id="SSF53067">
    <property type="entry name" value="Actin-like ATPase domain"/>
    <property type="match status" value="1"/>
</dbReference>
<dbReference type="EMBL" id="ABVL01000019">
    <property type="protein sequence ID" value="EDY17493.1"/>
    <property type="molecule type" value="Genomic_DNA"/>
</dbReference>
<evidence type="ECO:0000313" key="2">
    <source>
        <dbReference type="Proteomes" id="UP000005824"/>
    </source>
</evidence>
<dbReference type="AlphaFoldDB" id="B4D7X0"/>
<organism evidence="1 2">
    <name type="scientific">Chthoniobacter flavus Ellin428</name>
    <dbReference type="NCBI Taxonomy" id="497964"/>
    <lineage>
        <taxon>Bacteria</taxon>
        <taxon>Pseudomonadati</taxon>
        <taxon>Verrucomicrobiota</taxon>
        <taxon>Spartobacteria</taxon>
        <taxon>Chthoniobacterales</taxon>
        <taxon>Chthoniobacteraceae</taxon>
        <taxon>Chthoniobacter</taxon>
    </lineage>
</organism>
<dbReference type="GO" id="GO:0016301">
    <property type="term" value="F:kinase activity"/>
    <property type="evidence" value="ECO:0007669"/>
    <property type="project" value="UniProtKB-KW"/>
</dbReference>
<gene>
    <name evidence="1" type="ORF">CfE428DRAFT_5010</name>
</gene>
<proteinExistence type="predicted"/>
<dbReference type="Gene3D" id="3.30.420.40">
    <property type="match status" value="2"/>
</dbReference>